<dbReference type="KEGG" id="cpoy:GP475_03470"/>
<protein>
    <submittedName>
        <fullName evidence="2">DUF262 domain-containing protein</fullName>
    </submittedName>
</protein>
<dbReference type="InterPro" id="IPR004919">
    <property type="entry name" value="GmrSD_N"/>
</dbReference>
<evidence type="ECO:0000313" key="3">
    <source>
        <dbReference type="Proteomes" id="UP000516320"/>
    </source>
</evidence>
<dbReference type="AlphaFoldDB" id="A0A7H0SMN8"/>
<dbReference type="Proteomes" id="UP000516320">
    <property type="component" value="Chromosome"/>
</dbReference>
<keyword evidence="3" id="KW-1185">Reference proteome</keyword>
<dbReference type="EMBL" id="CP046884">
    <property type="protein sequence ID" value="QNQ89813.1"/>
    <property type="molecule type" value="Genomic_DNA"/>
</dbReference>
<evidence type="ECO:0000259" key="1">
    <source>
        <dbReference type="Pfam" id="PF03235"/>
    </source>
</evidence>
<accession>A0A7H0SMN8</accession>
<gene>
    <name evidence="2" type="ORF">GP475_03470</name>
</gene>
<dbReference type="PANTHER" id="PTHR37292:SF2">
    <property type="entry name" value="DUF262 DOMAIN-CONTAINING PROTEIN"/>
    <property type="match status" value="1"/>
</dbReference>
<dbReference type="Pfam" id="PF03235">
    <property type="entry name" value="GmrSD_N"/>
    <property type="match status" value="1"/>
</dbReference>
<evidence type="ECO:0000313" key="2">
    <source>
        <dbReference type="EMBL" id="QNQ89813.1"/>
    </source>
</evidence>
<feature type="domain" description="GmrSD restriction endonucleases N-terminal" evidence="1">
    <location>
        <begin position="23"/>
        <end position="247"/>
    </location>
</feature>
<name>A0A7H0SMN8_9CORY</name>
<sequence length="247" mass="28005">MQKGVPTMASNENSIAKSSGESIQSLLEDIQNGKLVLPEMQRGYVWDKERIISFLDSLYRGYPIGSLMLWKLSDGNDGVASRQRDFAVEIDQPGSGMAERMLLDGQQRLTSLMRVLEGKDLKVKGRVRPLKVFFNLDHDKDSQDDGAETDLPDSLSQRKKIFSIGRDKDFQNSPHWIPLKTALNPDAAMEYIDDSLPISDSNSRRRYYKKIFDLDKLRKTEFSCIVLDSGLSYEEVTEIFIRVNSGG</sequence>
<dbReference type="PANTHER" id="PTHR37292">
    <property type="entry name" value="VNG6097C"/>
    <property type="match status" value="1"/>
</dbReference>
<proteinExistence type="predicted"/>
<organism evidence="2 3">
    <name type="scientific">Corynebacterium poyangense</name>
    <dbReference type="NCBI Taxonomy" id="2684405"/>
    <lineage>
        <taxon>Bacteria</taxon>
        <taxon>Bacillati</taxon>
        <taxon>Actinomycetota</taxon>
        <taxon>Actinomycetes</taxon>
        <taxon>Mycobacteriales</taxon>
        <taxon>Corynebacteriaceae</taxon>
        <taxon>Corynebacterium</taxon>
    </lineage>
</organism>
<reference evidence="2 3" key="1">
    <citation type="submission" date="2019-12" db="EMBL/GenBank/DDBJ databases">
        <title>Corynebacterium sp. nov., isolated from feces of the Anser Albifrons in China.</title>
        <authorList>
            <person name="Liu Q."/>
        </authorList>
    </citation>
    <scope>NUCLEOTIDE SEQUENCE [LARGE SCALE GENOMIC DNA]</scope>
    <source>
        <strain evidence="2 3">4H37-19</strain>
    </source>
</reference>